<feature type="transmembrane region" description="Helical" evidence="1">
    <location>
        <begin position="47"/>
        <end position="67"/>
    </location>
</feature>
<dbReference type="OrthoDB" id="2447037at2"/>
<keyword evidence="1" id="KW-0472">Membrane</keyword>
<feature type="transmembrane region" description="Helical" evidence="1">
    <location>
        <begin position="88"/>
        <end position="113"/>
    </location>
</feature>
<comment type="caution">
    <text evidence="2">The sequence shown here is derived from an EMBL/GenBank/DDBJ whole genome shotgun (WGS) entry which is preliminary data.</text>
</comment>
<evidence type="ECO:0000313" key="3">
    <source>
        <dbReference type="Proteomes" id="UP000092024"/>
    </source>
</evidence>
<gene>
    <name evidence="2" type="ORF">A7K91_13740</name>
</gene>
<evidence type="ECO:0000313" key="2">
    <source>
        <dbReference type="EMBL" id="OBR65639.1"/>
    </source>
</evidence>
<name>A0A1A5YJ65_9BACL</name>
<dbReference type="RefSeq" id="WP_068682921.1">
    <property type="nucleotide sequence ID" value="NZ_LYPA01000054.1"/>
</dbReference>
<keyword evidence="3" id="KW-1185">Reference proteome</keyword>
<keyword evidence="1" id="KW-0812">Transmembrane</keyword>
<protein>
    <submittedName>
        <fullName evidence="2">Uncharacterized protein</fullName>
    </submittedName>
</protein>
<dbReference type="Proteomes" id="UP000092024">
    <property type="component" value="Unassembled WGS sequence"/>
</dbReference>
<keyword evidence="1" id="KW-1133">Transmembrane helix</keyword>
<organism evidence="2 3">
    <name type="scientific">Paenibacillus oryzae</name>
    <dbReference type="NCBI Taxonomy" id="1844972"/>
    <lineage>
        <taxon>Bacteria</taxon>
        <taxon>Bacillati</taxon>
        <taxon>Bacillota</taxon>
        <taxon>Bacilli</taxon>
        <taxon>Bacillales</taxon>
        <taxon>Paenibacillaceae</taxon>
        <taxon>Paenibacillus</taxon>
    </lineage>
</organism>
<dbReference type="EMBL" id="LYPA01000054">
    <property type="protein sequence ID" value="OBR65639.1"/>
    <property type="molecule type" value="Genomic_DNA"/>
</dbReference>
<dbReference type="AlphaFoldDB" id="A0A1A5YJ65"/>
<proteinExistence type="predicted"/>
<sequence length="153" mass="16579">MTVLYRKIAAASIAATLHSILLGLLFPTPFGESVKDGYFWSFMTTTPVYMSYVFPAMFTYGIITSLLSDKAGSWIAQKSGDSRLDIMVSGSLHLVFGLVLLWFSLPGAVLYFLTDRLLSKFGSKVKGSAAALSLMIPLLFFALFVGIISIGTA</sequence>
<accession>A0A1A5YJ65</accession>
<evidence type="ECO:0000256" key="1">
    <source>
        <dbReference type="SAM" id="Phobius"/>
    </source>
</evidence>
<reference evidence="2 3" key="1">
    <citation type="submission" date="2016-05" db="EMBL/GenBank/DDBJ databases">
        <title>Paenibacillus oryzae. sp. nov., isolated from the rice root.</title>
        <authorList>
            <person name="Zhang J."/>
            <person name="Zhang X."/>
        </authorList>
    </citation>
    <scope>NUCLEOTIDE SEQUENCE [LARGE SCALE GENOMIC DNA]</scope>
    <source>
        <strain evidence="2 3">1DrF-4</strain>
    </source>
</reference>
<feature type="transmembrane region" description="Helical" evidence="1">
    <location>
        <begin position="128"/>
        <end position="150"/>
    </location>
</feature>